<proteinExistence type="predicted"/>
<feature type="non-terminal residue" evidence="1">
    <location>
        <position position="1"/>
    </location>
</feature>
<dbReference type="AlphaFoldDB" id="X1DWR2"/>
<organism evidence="1">
    <name type="scientific">marine sediment metagenome</name>
    <dbReference type="NCBI Taxonomy" id="412755"/>
    <lineage>
        <taxon>unclassified sequences</taxon>
        <taxon>metagenomes</taxon>
        <taxon>ecological metagenomes</taxon>
    </lineage>
</organism>
<reference evidence="1" key="1">
    <citation type="journal article" date="2014" name="Front. Microbiol.">
        <title>High frequency of phylogenetically diverse reductive dehalogenase-homologous genes in deep subseafloor sedimentary metagenomes.</title>
        <authorList>
            <person name="Kawai M."/>
            <person name="Futagami T."/>
            <person name="Toyoda A."/>
            <person name="Takaki Y."/>
            <person name="Nishi S."/>
            <person name="Hori S."/>
            <person name="Arai W."/>
            <person name="Tsubouchi T."/>
            <person name="Morono Y."/>
            <person name="Uchiyama I."/>
            <person name="Ito T."/>
            <person name="Fujiyama A."/>
            <person name="Inagaki F."/>
            <person name="Takami H."/>
        </authorList>
    </citation>
    <scope>NUCLEOTIDE SEQUENCE</scope>
    <source>
        <strain evidence="1">Expedition CK06-06</strain>
    </source>
</reference>
<comment type="caution">
    <text evidence="1">The sequence shown here is derived from an EMBL/GenBank/DDBJ whole genome shotgun (WGS) entry which is preliminary data.</text>
</comment>
<accession>X1DWR2</accession>
<sequence length="38" mass="4391">VSKRGPYRFIGPAPQIESYQEDSGNYHKAIESEFTIFK</sequence>
<evidence type="ECO:0000313" key="1">
    <source>
        <dbReference type="EMBL" id="GAH24712.1"/>
    </source>
</evidence>
<name>X1DWR2_9ZZZZ</name>
<dbReference type="EMBL" id="BARU01004905">
    <property type="protein sequence ID" value="GAH24712.1"/>
    <property type="molecule type" value="Genomic_DNA"/>
</dbReference>
<gene>
    <name evidence="1" type="ORF">S03H2_09570</name>
</gene>
<protein>
    <submittedName>
        <fullName evidence="1">Uncharacterized protein</fullName>
    </submittedName>
</protein>